<evidence type="ECO:0000256" key="1">
    <source>
        <dbReference type="RuleBase" id="RU369079"/>
    </source>
</evidence>
<feature type="transmembrane region" description="Helical" evidence="2">
    <location>
        <begin position="472"/>
        <end position="501"/>
    </location>
</feature>
<name>A0ABT4VS17_9HYPH</name>
<keyword evidence="2" id="KW-0812">Transmembrane</keyword>
<keyword evidence="1" id="KW-1003">Cell membrane</keyword>
<evidence type="ECO:0000256" key="2">
    <source>
        <dbReference type="SAM" id="Phobius"/>
    </source>
</evidence>
<dbReference type="PANTHER" id="PTHR43849">
    <property type="entry name" value="BLL3936 PROTEIN"/>
    <property type="match status" value="1"/>
</dbReference>
<feature type="transmembrane region" description="Helical" evidence="2">
    <location>
        <begin position="513"/>
        <end position="541"/>
    </location>
</feature>
<feature type="transmembrane region" description="Helical" evidence="2">
    <location>
        <begin position="634"/>
        <end position="654"/>
    </location>
</feature>
<dbReference type="EMBL" id="JAPJZH010000012">
    <property type="protein sequence ID" value="MDA4847389.1"/>
    <property type="molecule type" value="Genomic_DNA"/>
</dbReference>
<dbReference type="PANTHER" id="PTHR43849:SF2">
    <property type="entry name" value="BLL3936 PROTEIN"/>
    <property type="match status" value="1"/>
</dbReference>
<dbReference type="NCBIfam" id="TIGR02123">
    <property type="entry name" value="TRAP_fused"/>
    <property type="match status" value="1"/>
</dbReference>
<dbReference type="InterPro" id="IPR011853">
    <property type="entry name" value="TRAP_DctM-Dct_fused"/>
</dbReference>
<keyword evidence="1" id="KW-0813">Transport</keyword>
<feature type="transmembrane region" description="Helical" evidence="2">
    <location>
        <begin position="553"/>
        <end position="571"/>
    </location>
</feature>
<accession>A0ABT4VS17</accession>
<feature type="transmembrane region" description="Helical" evidence="2">
    <location>
        <begin position="97"/>
        <end position="123"/>
    </location>
</feature>
<comment type="subcellular location">
    <subcellularLocation>
        <location evidence="1">Cell inner membrane</location>
        <topology evidence="1">Multi-pass membrane protein</topology>
    </subcellularLocation>
</comment>
<feature type="transmembrane region" description="Helical" evidence="2">
    <location>
        <begin position="331"/>
        <end position="350"/>
    </location>
</feature>
<feature type="transmembrane region" description="Helical" evidence="2">
    <location>
        <begin position="155"/>
        <end position="173"/>
    </location>
</feature>
<keyword evidence="2" id="KW-1133">Transmembrane helix</keyword>
<dbReference type="Proteomes" id="UP001148313">
    <property type="component" value="Unassembled WGS sequence"/>
</dbReference>
<evidence type="ECO:0000313" key="5">
    <source>
        <dbReference type="Proteomes" id="UP001148313"/>
    </source>
</evidence>
<dbReference type="RefSeq" id="WP_271091209.1">
    <property type="nucleotide sequence ID" value="NZ_JAPJZH010000012.1"/>
</dbReference>
<gene>
    <name evidence="4" type="ORF">OOZ53_18655</name>
</gene>
<feature type="transmembrane region" description="Helical" evidence="2">
    <location>
        <begin position="37"/>
        <end position="60"/>
    </location>
</feature>
<keyword evidence="1" id="KW-0997">Cell inner membrane</keyword>
<feature type="transmembrane region" description="Helical" evidence="2">
    <location>
        <begin position="202"/>
        <end position="224"/>
    </location>
</feature>
<sequence length="663" mass="69726">MSSPRQTWRQYASGVLRPGPANGDGISGHDRPPGISIVLAFIGSLLAFGMAVQSIYTAYFGAFEPTLHRGVSLGICAVIAVFANIHLNRRPRFSGRLGTLAGLFDLVLVAIIIAGIASLLSYYEDINESIIDYTFTDQVLALGAMLALIILSQRFFGLPLSLFAVLCLVYVFFGQDLPSFLRHAGSGLSQVTEALWYSTQGIFGMPTGIVLQIIFIFIVFGAVLQHTGAGDAMMRLSLHVSRRSRAGPAHAAIVSSAVFGSMSGSVTANVVGTGTITIPMVRKRGFPAPFAGGLEAAASTGGQILPPVMGAAAFLMAELAGVSYLTVVTAALIPGLFFYFSLFVFAALEARRLDMKTRDGSEDQELTRADWVNAIMFIAPIVGIVVTLVMGYSPAFAGFWGTVLAIIFSFINPEIRRRPIRIVEALVKGGVSGAELMVGVAVIGIVFGLINLSGVGLQIAILLSGFAGDSLFVALVVAALACLVLGMGMPTLPAYLIIVLVMSPSFREFDVPVLAMHFFVFYFGVLSAVTPPVALAAFAAAPIAGAGPIETGLAAMKLSIVGFVVPFVAVYEPSILFVGGVDPLSLVLVCGRLALSVWLLTTALIGFEAGKLAPWQRVLRAGAGAAILFPAPEYQLAALGVSLALLLPAVVSLLKPFTEKSVR</sequence>
<keyword evidence="5" id="KW-1185">Reference proteome</keyword>
<feature type="transmembrane region" description="Helical" evidence="2">
    <location>
        <begin position="66"/>
        <end position="85"/>
    </location>
</feature>
<keyword evidence="2" id="KW-0472">Membrane</keyword>
<feature type="transmembrane region" description="Helical" evidence="2">
    <location>
        <begin position="583"/>
        <end position="607"/>
    </location>
</feature>
<proteinExistence type="predicted"/>
<dbReference type="InterPro" id="IPR010656">
    <property type="entry name" value="DctM"/>
</dbReference>
<feature type="transmembrane region" description="Helical" evidence="2">
    <location>
        <begin position="436"/>
        <end position="466"/>
    </location>
</feature>
<reference evidence="4" key="1">
    <citation type="submission" date="2022-11" db="EMBL/GenBank/DDBJ databases">
        <title>Hoeflea poritis sp. nov., isolated from scleractinian coral Porites lutea.</title>
        <authorList>
            <person name="Zhang G."/>
            <person name="Wei Q."/>
            <person name="Cai L."/>
        </authorList>
    </citation>
    <scope>NUCLEOTIDE SEQUENCE</scope>
    <source>
        <strain evidence="4">E7-10</strain>
    </source>
</reference>
<feature type="transmembrane region" description="Helical" evidence="2">
    <location>
        <begin position="397"/>
        <end position="415"/>
    </location>
</feature>
<evidence type="ECO:0000259" key="3">
    <source>
        <dbReference type="Pfam" id="PF06808"/>
    </source>
</evidence>
<feature type="domain" description="TRAP C4-dicarboxylate transport system permease DctM subunit" evidence="3">
    <location>
        <begin position="145"/>
        <end position="576"/>
    </location>
</feature>
<evidence type="ECO:0000313" key="4">
    <source>
        <dbReference type="EMBL" id="MDA4847389.1"/>
    </source>
</evidence>
<feature type="transmembrane region" description="Helical" evidence="2">
    <location>
        <begin position="129"/>
        <end position="148"/>
    </location>
</feature>
<organism evidence="4 5">
    <name type="scientific">Hoeflea poritis</name>
    <dbReference type="NCBI Taxonomy" id="2993659"/>
    <lineage>
        <taxon>Bacteria</taxon>
        <taxon>Pseudomonadati</taxon>
        <taxon>Pseudomonadota</taxon>
        <taxon>Alphaproteobacteria</taxon>
        <taxon>Hyphomicrobiales</taxon>
        <taxon>Rhizobiaceae</taxon>
        <taxon>Hoeflea</taxon>
    </lineage>
</organism>
<protein>
    <submittedName>
        <fullName evidence="4">TRAP transporter fused permease subunit</fullName>
    </submittedName>
</protein>
<feature type="transmembrane region" description="Helical" evidence="2">
    <location>
        <begin position="371"/>
        <end position="391"/>
    </location>
</feature>
<dbReference type="Pfam" id="PF06808">
    <property type="entry name" value="DctM"/>
    <property type="match status" value="1"/>
</dbReference>
<comment type="function">
    <text evidence="1">Part of the tripartite ATP-independent periplasmic (TRAP) transport system.</text>
</comment>
<comment type="caution">
    <text evidence="4">The sequence shown here is derived from an EMBL/GenBank/DDBJ whole genome shotgun (WGS) entry which is preliminary data.</text>
</comment>